<dbReference type="GO" id="GO:0005634">
    <property type="term" value="C:nucleus"/>
    <property type="evidence" value="ECO:0007669"/>
    <property type="project" value="TreeGrafter"/>
</dbReference>
<feature type="domain" description="Protein kinase" evidence="8">
    <location>
        <begin position="600"/>
        <end position="858"/>
    </location>
</feature>
<evidence type="ECO:0000256" key="7">
    <source>
        <dbReference type="SAM" id="MobiDB-lite"/>
    </source>
</evidence>
<comment type="similarity">
    <text evidence="5">Belongs to the protein kinase superfamily. Ser/Thr protein kinase family. GCN2 subfamily.</text>
</comment>
<dbReference type="VEuPathDB" id="AmoebaDB:FDP41_005044"/>
<feature type="compositionally biased region" description="Low complexity" evidence="7">
    <location>
        <begin position="166"/>
        <end position="178"/>
    </location>
</feature>
<evidence type="ECO:0000256" key="4">
    <source>
        <dbReference type="ARBA" id="ARBA00022840"/>
    </source>
</evidence>
<dbReference type="PROSITE" id="PS00108">
    <property type="entry name" value="PROTEIN_KINASE_ST"/>
    <property type="match status" value="1"/>
</dbReference>
<dbReference type="EMBL" id="VFQX01000043">
    <property type="protein sequence ID" value="KAF0975717.1"/>
    <property type="molecule type" value="Genomic_DNA"/>
</dbReference>
<dbReference type="GeneID" id="68112262"/>
<accession>A0A6A5BFI4</accession>
<dbReference type="VEuPathDB" id="AmoebaDB:NfTy_051220"/>
<feature type="binding site" evidence="6">
    <location>
        <position position="629"/>
    </location>
    <ligand>
        <name>ATP</name>
        <dbReference type="ChEBI" id="CHEBI:30616"/>
    </ligand>
</feature>
<dbReference type="PROSITE" id="PS00107">
    <property type="entry name" value="PROTEIN_KINASE_ATP"/>
    <property type="match status" value="1"/>
</dbReference>
<dbReference type="InterPro" id="IPR011009">
    <property type="entry name" value="Kinase-like_dom_sf"/>
</dbReference>
<feature type="region of interest" description="Disordered" evidence="7">
    <location>
        <begin position="67"/>
        <end position="100"/>
    </location>
</feature>
<dbReference type="InterPro" id="IPR008271">
    <property type="entry name" value="Ser/Thr_kinase_AS"/>
</dbReference>
<protein>
    <recommendedName>
        <fullName evidence="8">Protein kinase domain-containing protein</fullName>
    </recommendedName>
</protein>
<evidence type="ECO:0000256" key="3">
    <source>
        <dbReference type="ARBA" id="ARBA00022777"/>
    </source>
</evidence>
<dbReference type="InterPro" id="IPR050339">
    <property type="entry name" value="CC_SR_Kinase"/>
</dbReference>
<dbReference type="PANTHER" id="PTHR11042">
    <property type="entry name" value="EUKARYOTIC TRANSLATION INITIATION FACTOR 2-ALPHA KINASE EIF2-ALPHA KINASE -RELATED"/>
    <property type="match status" value="1"/>
</dbReference>
<evidence type="ECO:0000259" key="8">
    <source>
        <dbReference type="PROSITE" id="PS50011"/>
    </source>
</evidence>
<feature type="region of interest" description="Disordered" evidence="7">
    <location>
        <begin position="206"/>
        <end position="320"/>
    </location>
</feature>
<feature type="compositionally biased region" description="Acidic residues" evidence="7">
    <location>
        <begin position="470"/>
        <end position="482"/>
    </location>
</feature>
<evidence type="ECO:0000256" key="2">
    <source>
        <dbReference type="ARBA" id="ARBA00022741"/>
    </source>
</evidence>
<gene>
    <name evidence="9" type="ORF">FDP41_005044</name>
</gene>
<evidence type="ECO:0000256" key="1">
    <source>
        <dbReference type="ARBA" id="ARBA00022679"/>
    </source>
</evidence>
<evidence type="ECO:0000313" key="9">
    <source>
        <dbReference type="EMBL" id="KAF0975717.1"/>
    </source>
</evidence>
<reference evidence="9 10" key="1">
    <citation type="journal article" date="2019" name="Sci. Rep.">
        <title>Nanopore sequencing improves the draft genome of the human pathogenic amoeba Naegleria fowleri.</title>
        <authorList>
            <person name="Liechti N."/>
            <person name="Schurch N."/>
            <person name="Bruggmann R."/>
            <person name="Wittwer M."/>
        </authorList>
    </citation>
    <scope>NUCLEOTIDE SEQUENCE [LARGE SCALE GENOMIC DNA]</scope>
    <source>
        <strain evidence="9 10">ATCC 30894</strain>
    </source>
</reference>
<keyword evidence="4 6" id="KW-0067">ATP-binding</keyword>
<feature type="compositionally biased region" description="Low complexity" evidence="7">
    <location>
        <begin position="265"/>
        <end position="288"/>
    </location>
</feature>
<dbReference type="SMART" id="SM00220">
    <property type="entry name" value="S_TKc"/>
    <property type="match status" value="1"/>
</dbReference>
<dbReference type="OMA" id="MEDWQVN"/>
<dbReference type="Gene3D" id="1.10.510.10">
    <property type="entry name" value="Transferase(Phosphotransferase) domain 1"/>
    <property type="match status" value="1"/>
</dbReference>
<dbReference type="GO" id="GO:0005737">
    <property type="term" value="C:cytoplasm"/>
    <property type="evidence" value="ECO:0007669"/>
    <property type="project" value="TreeGrafter"/>
</dbReference>
<feature type="region of interest" description="Disordered" evidence="7">
    <location>
        <begin position="128"/>
        <end position="178"/>
    </location>
</feature>
<sequence>MKAKRVFVQPIMKQLFENLDTSDSQEPPTAVGFGDHHQRFGRTVEDANSGEQSPCTPTEGSGFHFNDNIFSTPKLCPPTPTKTPATTALKPNTNTKSMASLKTPLFDSESEESDSGDENKFVIRSPVQLKHSAHQSRPNRFKIQPTPLSKTPFHNNRSPLAPVPPMTTTTTANTINPTSTTLFMEPTLKASHQPKAHRDFSLVSPMANKNSSHKQHHSSSLSNRNSAKPNFVLLAQNNDREDDDELTPPGLSKKRPFDAIRSPASTKSYSGSDYSSSSISGGSSTKHSLLGGTPNFNFDEHTMMPPSGSSSCSSPDSKVVPPPCKKVTSYMDLSSDDFASPSNVAVMRPPPSTIKPKHGATPSTTSPIASMNWFASPSVSNNPSNPLLETPIIETTPPSPILFSSNTSSQQPSSSTYFQSLTETKHLAKNNPVTSPILKTSSTLQDVFHSSKSVSDFDYDAIVDGSDGMISDDDNGSLEDFNDLQSQMQPSTPPRATLSQSTSPSMLNIQLVPGRLNVTEEVHENPFSPERNFKKTKPEDDFFSINDDKNTSSYLQGKLTSTVKKSSKKKRQSEITDSSHNISEVDPIFEVYFSRYLEEFEELGVLGDGCFGKVTKAKNRFDGMCYAIKTMKRKIKGSKDKDKILKEVQALATLVDNPYLVRYYSCWIEGKLPQFSLFLQTELCEGGSLARRVGKHSFSEMELIDLMRQLASGLMQMHGQNIVHLDLKPDNIYISCAQEDKPRYKIGDLGLAASSLETLQDVMEGDSRYLAKELLGNENGNIDLTKADIFSLGATIYECAIGRSLPTNGAEWHEIRNGNLKDLPMHYSNMFKDVLLSLMHIDPSQRPSAYHLLQHPIFAQQKLSENELIQTIQHQQNIIIKLKEQEAILRRKIEELESYGTRKN</sequence>
<dbReference type="RefSeq" id="XP_044560430.1">
    <property type="nucleotide sequence ID" value="XM_044708526.1"/>
</dbReference>
<evidence type="ECO:0000256" key="6">
    <source>
        <dbReference type="PROSITE-ProRule" id="PRU10141"/>
    </source>
</evidence>
<proteinExistence type="inferred from homology"/>
<evidence type="ECO:0000256" key="5">
    <source>
        <dbReference type="ARBA" id="ARBA00037982"/>
    </source>
</evidence>
<keyword evidence="10" id="KW-1185">Reference proteome</keyword>
<comment type="caution">
    <text evidence="9">The sequence shown here is derived from an EMBL/GenBank/DDBJ whole genome shotgun (WGS) entry which is preliminary data.</text>
</comment>
<dbReference type="OrthoDB" id="5337378at2759"/>
<evidence type="ECO:0000313" key="10">
    <source>
        <dbReference type="Proteomes" id="UP000444721"/>
    </source>
</evidence>
<feature type="compositionally biased region" description="Basic residues" evidence="7">
    <location>
        <begin position="131"/>
        <end position="140"/>
    </location>
</feature>
<feature type="compositionally biased region" description="Low complexity" evidence="7">
    <location>
        <begin position="305"/>
        <end position="320"/>
    </location>
</feature>
<dbReference type="InterPro" id="IPR017441">
    <property type="entry name" value="Protein_kinase_ATP_BS"/>
</dbReference>
<dbReference type="AlphaFoldDB" id="A0A6A5BFI4"/>
<name>A0A6A5BFI4_NAEFO</name>
<feature type="compositionally biased region" description="Low complexity" evidence="7">
    <location>
        <begin position="82"/>
        <end position="96"/>
    </location>
</feature>
<dbReference type="Proteomes" id="UP000444721">
    <property type="component" value="Unassembled WGS sequence"/>
</dbReference>
<dbReference type="PROSITE" id="PS50011">
    <property type="entry name" value="PROTEIN_KINASE_DOM"/>
    <property type="match status" value="1"/>
</dbReference>
<dbReference type="VEuPathDB" id="AmoebaDB:NF0056070"/>
<organism evidence="9 10">
    <name type="scientific">Naegleria fowleri</name>
    <name type="common">Brain eating amoeba</name>
    <dbReference type="NCBI Taxonomy" id="5763"/>
    <lineage>
        <taxon>Eukaryota</taxon>
        <taxon>Discoba</taxon>
        <taxon>Heterolobosea</taxon>
        <taxon>Tetramitia</taxon>
        <taxon>Eutetramitia</taxon>
        <taxon>Vahlkampfiidae</taxon>
        <taxon>Naegleria</taxon>
    </lineage>
</organism>
<dbReference type="Pfam" id="PF00069">
    <property type="entry name" value="Pkinase"/>
    <property type="match status" value="1"/>
</dbReference>
<feature type="compositionally biased region" description="Polar residues" evidence="7">
    <location>
        <begin position="146"/>
        <end position="158"/>
    </location>
</feature>
<keyword evidence="1" id="KW-0808">Transferase</keyword>
<dbReference type="SUPFAM" id="SSF56112">
    <property type="entry name" value="Protein kinase-like (PK-like)"/>
    <property type="match status" value="1"/>
</dbReference>
<dbReference type="InterPro" id="IPR000719">
    <property type="entry name" value="Prot_kinase_dom"/>
</dbReference>
<keyword evidence="2 6" id="KW-0547">Nucleotide-binding</keyword>
<keyword evidence="3" id="KW-0418">Kinase</keyword>
<dbReference type="Gene3D" id="3.30.200.20">
    <property type="entry name" value="Phosphorylase Kinase, domain 1"/>
    <property type="match status" value="1"/>
</dbReference>
<dbReference type="GO" id="GO:0004713">
    <property type="term" value="F:protein tyrosine kinase activity"/>
    <property type="evidence" value="ECO:0007669"/>
    <property type="project" value="TreeGrafter"/>
</dbReference>
<feature type="region of interest" description="Disordered" evidence="7">
    <location>
        <begin position="468"/>
        <end position="502"/>
    </location>
</feature>
<dbReference type="GO" id="GO:0005524">
    <property type="term" value="F:ATP binding"/>
    <property type="evidence" value="ECO:0007669"/>
    <property type="project" value="UniProtKB-UniRule"/>
</dbReference>
<dbReference type="PANTHER" id="PTHR11042:SF185">
    <property type="entry name" value="WEE1-LIKE PROTEIN KINASE"/>
    <property type="match status" value="1"/>
</dbReference>